<dbReference type="AlphaFoldDB" id="A0A0V1MBX0"/>
<dbReference type="Proteomes" id="UP000054843">
    <property type="component" value="Unassembled WGS sequence"/>
</dbReference>
<comment type="caution">
    <text evidence="1">The sequence shown here is derived from an EMBL/GenBank/DDBJ whole genome shotgun (WGS) entry which is preliminary data.</text>
</comment>
<reference evidence="1 2" key="1">
    <citation type="submission" date="2015-01" db="EMBL/GenBank/DDBJ databases">
        <title>Evolution of Trichinella species and genotypes.</title>
        <authorList>
            <person name="Korhonen P.K."/>
            <person name="Edoardo P."/>
            <person name="Giuseppe L.R."/>
            <person name="Gasser R.B."/>
        </authorList>
    </citation>
    <scope>NUCLEOTIDE SEQUENCE [LARGE SCALE GENOMIC DNA]</scope>
    <source>
        <strain evidence="1">ISS1980</strain>
    </source>
</reference>
<dbReference type="EMBL" id="JYDO01000151">
    <property type="protein sequence ID" value="KRZ68898.1"/>
    <property type="molecule type" value="Genomic_DNA"/>
</dbReference>
<keyword evidence="2" id="KW-1185">Reference proteome</keyword>
<evidence type="ECO:0000313" key="1">
    <source>
        <dbReference type="EMBL" id="KRZ68898.1"/>
    </source>
</evidence>
<evidence type="ECO:0000313" key="2">
    <source>
        <dbReference type="Proteomes" id="UP000054843"/>
    </source>
</evidence>
<name>A0A0V1MBX0_9BILA</name>
<accession>A0A0V1MBX0</accession>
<gene>
    <name evidence="1" type="ORF">T10_4065</name>
</gene>
<sequence length="159" mass="18064">MRHHLQQICRKGSMFSPNIYKTQPLPKKAAHCVVSRVHLSAEPSRQLQTYGFVESHNFPWRSALRCQEKCSLKQRCLDSISLQSTDEATQRNQRTQSNVTKLKTGLFSSCFYSTLTDCYSALKQTYAALSLLRQHMIGEYIPLANVRATELPPSAVNLT</sequence>
<proteinExistence type="predicted"/>
<protein>
    <submittedName>
        <fullName evidence="1">Uncharacterized protein</fullName>
    </submittedName>
</protein>
<organism evidence="1 2">
    <name type="scientific">Trichinella papuae</name>
    <dbReference type="NCBI Taxonomy" id="268474"/>
    <lineage>
        <taxon>Eukaryota</taxon>
        <taxon>Metazoa</taxon>
        <taxon>Ecdysozoa</taxon>
        <taxon>Nematoda</taxon>
        <taxon>Enoplea</taxon>
        <taxon>Dorylaimia</taxon>
        <taxon>Trichinellida</taxon>
        <taxon>Trichinellidae</taxon>
        <taxon>Trichinella</taxon>
    </lineage>
</organism>